<dbReference type="EMBL" id="KQ435844">
    <property type="protein sequence ID" value="KOX71238.1"/>
    <property type="molecule type" value="Genomic_DNA"/>
</dbReference>
<sequence length="300" mass="34335">MAISFCSLVIGSENLKSLLEKSALNNKELRVGRTPALKFSEDLRGIIVEALKEMIIVEIVSSVKGSKHSRIFLDIFGFWPRLNIAQGYETKKELFAMQLHFSSLLLKLRLAPPWLELAVLQTAAIEHVSNAENGEQLGGEDLPEEELAENVVRCNLNISESTNHHHESTLFVHWDKERHSRLMGIHGALLTNLYVKHQTLHRTINVSQRSRFLSNSYLQSIAASANWDESVTTNTRRKEQQYSPIENVSGEYKTVYNNCKIRQCIIIVKTEERKSAQYIDNLRNDVKSRLEFGVHLKQRI</sequence>
<organism evidence="1 2">
    <name type="scientific">Melipona quadrifasciata</name>
    <dbReference type="NCBI Taxonomy" id="166423"/>
    <lineage>
        <taxon>Eukaryota</taxon>
        <taxon>Metazoa</taxon>
        <taxon>Ecdysozoa</taxon>
        <taxon>Arthropoda</taxon>
        <taxon>Hexapoda</taxon>
        <taxon>Insecta</taxon>
        <taxon>Pterygota</taxon>
        <taxon>Neoptera</taxon>
        <taxon>Endopterygota</taxon>
        <taxon>Hymenoptera</taxon>
        <taxon>Apocrita</taxon>
        <taxon>Aculeata</taxon>
        <taxon>Apoidea</taxon>
        <taxon>Anthophila</taxon>
        <taxon>Apidae</taxon>
        <taxon>Melipona</taxon>
    </lineage>
</organism>
<gene>
    <name evidence="1" type="ORF">WN51_03472</name>
</gene>
<reference evidence="1 2" key="1">
    <citation type="submission" date="2015-07" db="EMBL/GenBank/DDBJ databases">
        <title>The genome of Melipona quadrifasciata.</title>
        <authorList>
            <person name="Pan H."/>
            <person name="Kapheim K."/>
        </authorList>
    </citation>
    <scope>NUCLEOTIDE SEQUENCE [LARGE SCALE GENOMIC DNA]</scope>
    <source>
        <strain evidence="1">0111107301</strain>
        <tissue evidence="1">Whole body</tissue>
    </source>
</reference>
<name>A0A0N0BE21_9HYME</name>
<evidence type="ECO:0000313" key="2">
    <source>
        <dbReference type="Proteomes" id="UP000053105"/>
    </source>
</evidence>
<proteinExistence type="predicted"/>
<dbReference type="AlphaFoldDB" id="A0A0N0BE21"/>
<accession>A0A0N0BE21</accession>
<dbReference type="Proteomes" id="UP000053105">
    <property type="component" value="Unassembled WGS sequence"/>
</dbReference>
<keyword evidence="2" id="KW-1185">Reference proteome</keyword>
<evidence type="ECO:0000313" key="1">
    <source>
        <dbReference type="EMBL" id="KOX71238.1"/>
    </source>
</evidence>
<protein>
    <submittedName>
        <fullName evidence="1">Uncharacterized protein</fullName>
    </submittedName>
</protein>